<evidence type="ECO:0000313" key="3">
    <source>
        <dbReference type="EMBL" id="GIQ80100.1"/>
    </source>
</evidence>
<evidence type="ECO:0000256" key="2">
    <source>
        <dbReference type="SAM" id="SignalP"/>
    </source>
</evidence>
<name>A0A9K3GF08_9EUKA</name>
<dbReference type="AlphaFoldDB" id="A0A9K3GF08"/>
<dbReference type="EMBL" id="BDIP01000105">
    <property type="protein sequence ID" value="GIQ80100.1"/>
    <property type="molecule type" value="Genomic_DNA"/>
</dbReference>
<gene>
    <name evidence="3" type="ORF">KIPB_000846</name>
</gene>
<reference evidence="3 4" key="1">
    <citation type="journal article" date="2018" name="PLoS ONE">
        <title>The draft genome of Kipferlia bialata reveals reductive genome evolution in fornicate parasites.</title>
        <authorList>
            <person name="Tanifuji G."/>
            <person name="Takabayashi S."/>
            <person name="Kume K."/>
            <person name="Takagi M."/>
            <person name="Nakayama T."/>
            <person name="Kamikawa R."/>
            <person name="Inagaki Y."/>
            <person name="Hashimoto T."/>
        </authorList>
    </citation>
    <scope>NUCLEOTIDE SEQUENCE [LARGE SCALE GENOMIC DNA]</scope>
    <source>
        <strain evidence="3">NY0173</strain>
    </source>
</reference>
<keyword evidence="1" id="KW-0472">Membrane</keyword>
<sequence>MRGGMLILACMWVCHVVWAGAVGDTFNGGAGEPLTTFSLPDTSTLLAHIEVPVPPGSWASHGYVSCVVMTPQGTLYVCDSYHGILYQYTNANAADPSLPVVYGDPVCITPSETTTEYQPGFPDEVTLNGEGLLAASAPYWDDVGAVFLFDVSGPVPVQVDTIMGTGNSHTGMQVCADGGTLAFDDFEGMYMYSIYDRTGDIDPALEGFYLPPDGYRHWPGDVQMTSTKIVLSGRMEGGVTCLDVLDRATGLYIDGARLCGDGEDRFADTYVVIEGEGEELLVVGSPWATVGGVSRAGTVDVFRWDEAALSYERVTAITSETPTDNEQFGLNVQYDIRASVLAVGQTVERDSGMSSGDVALFGCTIPDLLGGACAALGTIVPDQAMSSVQYGAVGGGQLGLGLVERDEAEGEYVTSVYVFEVEYDGLGPSPTPDPNVTPVTPEAPDTPTPTWLIGLGVVGVLILAGAVYWVWVSTLRHKHRYSTLTQAVPVDSPPITGP</sequence>
<protein>
    <submittedName>
        <fullName evidence="3">Uncharacterized protein</fullName>
    </submittedName>
</protein>
<evidence type="ECO:0000313" key="4">
    <source>
        <dbReference type="Proteomes" id="UP000265618"/>
    </source>
</evidence>
<keyword evidence="4" id="KW-1185">Reference proteome</keyword>
<proteinExistence type="predicted"/>
<keyword evidence="1" id="KW-0812">Transmembrane</keyword>
<evidence type="ECO:0000256" key="1">
    <source>
        <dbReference type="SAM" id="Phobius"/>
    </source>
</evidence>
<feature type="transmembrane region" description="Helical" evidence="1">
    <location>
        <begin position="451"/>
        <end position="471"/>
    </location>
</feature>
<keyword evidence="1" id="KW-1133">Transmembrane helix</keyword>
<keyword evidence="2" id="KW-0732">Signal</keyword>
<feature type="chain" id="PRO_5039936187" evidence="2">
    <location>
        <begin position="20"/>
        <end position="498"/>
    </location>
</feature>
<dbReference type="Proteomes" id="UP000265618">
    <property type="component" value="Unassembled WGS sequence"/>
</dbReference>
<dbReference type="SUPFAM" id="SSF75011">
    <property type="entry name" value="3-carboxy-cis,cis-mucoante lactonizing enzyme"/>
    <property type="match status" value="1"/>
</dbReference>
<comment type="caution">
    <text evidence="3">The sequence shown here is derived from an EMBL/GenBank/DDBJ whole genome shotgun (WGS) entry which is preliminary data.</text>
</comment>
<accession>A0A9K3GF08</accession>
<feature type="signal peptide" evidence="2">
    <location>
        <begin position="1"/>
        <end position="19"/>
    </location>
</feature>
<organism evidence="3 4">
    <name type="scientific">Kipferlia bialata</name>
    <dbReference type="NCBI Taxonomy" id="797122"/>
    <lineage>
        <taxon>Eukaryota</taxon>
        <taxon>Metamonada</taxon>
        <taxon>Carpediemonas-like organisms</taxon>
        <taxon>Kipferlia</taxon>
    </lineage>
</organism>